<evidence type="ECO:0000256" key="2">
    <source>
        <dbReference type="SAM" id="MobiDB-lite"/>
    </source>
</evidence>
<feature type="coiled-coil region" evidence="1">
    <location>
        <begin position="331"/>
        <end position="358"/>
    </location>
</feature>
<dbReference type="Proteomes" id="UP000217257">
    <property type="component" value="Chromosome"/>
</dbReference>
<dbReference type="EMBL" id="CP022098">
    <property type="protein sequence ID" value="ATB36374.1"/>
    <property type="molecule type" value="Genomic_DNA"/>
</dbReference>
<proteinExistence type="predicted"/>
<keyword evidence="3" id="KW-0732">Signal</keyword>
<feature type="region of interest" description="Disordered" evidence="2">
    <location>
        <begin position="256"/>
        <end position="315"/>
    </location>
</feature>
<evidence type="ECO:0000256" key="3">
    <source>
        <dbReference type="SAM" id="SignalP"/>
    </source>
</evidence>
<accession>A0A250IXC3</accession>
<feature type="compositionally biased region" description="Low complexity" evidence="2">
    <location>
        <begin position="270"/>
        <end position="280"/>
    </location>
</feature>
<dbReference type="Gene3D" id="1.10.287.1490">
    <property type="match status" value="1"/>
</dbReference>
<dbReference type="AlphaFoldDB" id="A0A250IXC3"/>
<keyword evidence="1" id="KW-0175">Coiled coil</keyword>
<sequence>MKRVLLALWLCLVPGVPVWAASGLDTPRTQAQEARARVRELREQQQVLRAELNTLAGRIEQLKAGQKGRLVAGSELEQALRRSQELSGQLTGLAQSLAGAESEAERRHLALHTALSEELDRVRAAWDATSDRRARAGLLERMRTLRAERDAVRTALPPSQVPALPGAATSDDAEDLLEQADALRDTEDKVHQRLQALRARLTEVREERELERRMSDFLGEESMFDEQDRRLRLSIDTATRNISVSATPRTGIPFLVAGDEAPGGIGSGGASPPASPGTVVSPPPASTPGTPGGPYNSDNGTPPTYQQAIDSRPQVGTVRAQVLASDFPEDVRGLEQEAARLESLARELDSRADSLERRARELR</sequence>
<name>A0A250IXC3_9BACT</name>
<organism evidence="4 5">
    <name type="scientific">Cystobacter fuscus</name>
    <dbReference type="NCBI Taxonomy" id="43"/>
    <lineage>
        <taxon>Bacteria</taxon>
        <taxon>Pseudomonadati</taxon>
        <taxon>Myxococcota</taxon>
        <taxon>Myxococcia</taxon>
        <taxon>Myxococcales</taxon>
        <taxon>Cystobacterineae</taxon>
        <taxon>Archangiaceae</taxon>
        <taxon>Cystobacter</taxon>
    </lineage>
</organism>
<dbReference type="KEGG" id="cfus:CYFUS_001788"/>
<reference evidence="4 5" key="1">
    <citation type="submission" date="2017-06" db="EMBL/GenBank/DDBJ databases">
        <title>Sequencing and comparative analysis of myxobacterial genomes.</title>
        <authorList>
            <person name="Rupp O."/>
            <person name="Goesmann A."/>
            <person name="Sogaard-Andersen L."/>
        </authorList>
    </citation>
    <scope>NUCLEOTIDE SEQUENCE [LARGE SCALE GENOMIC DNA]</scope>
    <source>
        <strain evidence="4 5">DSM 52655</strain>
    </source>
</reference>
<gene>
    <name evidence="4" type="ORF">CYFUS_001788</name>
</gene>
<dbReference type="PANTHER" id="PTHR23159">
    <property type="entry name" value="CENTROSOMAL PROTEIN 2"/>
    <property type="match status" value="1"/>
</dbReference>
<dbReference type="RefSeq" id="WP_095984849.1">
    <property type="nucleotide sequence ID" value="NZ_CP022098.1"/>
</dbReference>
<evidence type="ECO:0000313" key="4">
    <source>
        <dbReference type="EMBL" id="ATB36374.1"/>
    </source>
</evidence>
<feature type="chain" id="PRO_5013304272" evidence="3">
    <location>
        <begin position="21"/>
        <end position="363"/>
    </location>
</feature>
<feature type="coiled-coil region" evidence="1">
    <location>
        <begin position="31"/>
        <end position="58"/>
    </location>
</feature>
<evidence type="ECO:0000313" key="5">
    <source>
        <dbReference type="Proteomes" id="UP000217257"/>
    </source>
</evidence>
<feature type="compositionally biased region" description="Polar residues" evidence="2">
    <location>
        <begin position="296"/>
        <end position="309"/>
    </location>
</feature>
<feature type="signal peptide" evidence="3">
    <location>
        <begin position="1"/>
        <end position="20"/>
    </location>
</feature>
<feature type="coiled-coil region" evidence="1">
    <location>
        <begin position="180"/>
        <end position="214"/>
    </location>
</feature>
<protein>
    <submittedName>
        <fullName evidence="4">SasN</fullName>
    </submittedName>
</protein>
<evidence type="ECO:0000256" key="1">
    <source>
        <dbReference type="SAM" id="Coils"/>
    </source>
</evidence>
<dbReference type="PANTHER" id="PTHR23159:SF60">
    <property type="entry name" value="SPINDLE ASSEMBLY ABNORMAL PROTEIN 4"/>
    <property type="match status" value="1"/>
</dbReference>